<dbReference type="SUPFAM" id="SSF63707">
    <property type="entry name" value="Ganglioside M2 (gm2) activator"/>
    <property type="match status" value="1"/>
</dbReference>
<evidence type="ECO:0000256" key="1">
    <source>
        <dbReference type="ARBA" id="ARBA00022729"/>
    </source>
</evidence>
<evidence type="ECO:0000313" key="3">
    <source>
        <dbReference type="EMBL" id="BES92675.1"/>
    </source>
</evidence>
<dbReference type="InterPro" id="IPR036846">
    <property type="entry name" value="GM2-AP_sf"/>
</dbReference>
<evidence type="ECO:0008006" key="5">
    <source>
        <dbReference type="Google" id="ProtNLM"/>
    </source>
</evidence>
<dbReference type="Gene3D" id="2.70.220.10">
    <property type="entry name" value="Ganglioside GM2 activator"/>
    <property type="match status" value="1"/>
</dbReference>
<keyword evidence="4" id="KW-1185">Reference proteome</keyword>
<protein>
    <recommendedName>
        <fullName evidence="5">MD-2-related lipid-recognition domain-containing protein</fullName>
    </recommendedName>
</protein>
<name>A0ABN7AK97_9HEMI</name>
<keyword evidence="1 2" id="KW-0732">Signal</keyword>
<reference evidence="3 4" key="1">
    <citation type="submission" date="2023-09" db="EMBL/GenBank/DDBJ databases">
        <title>Nesidiocoris tenuis whole genome shotgun sequence.</title>
        <authorList>
            <person name="Shibata T."/>
            <person name="Shimoda M."/>
            <person name="Kobayashi T."/>
            <person name="Uehara T."/>
        </authorList>
    </citation>
    <scope>NUCLEOTIDE SEQUENCE [LARGE SCALE GENOMIC DNA]</scope>
    <source>
        <strain evidence="3 4">Japan</strain>
    </source>
</reference>
<organism evidence="3 4">
    <name type="scientific">Nesidiocoris tenuis</name>
    <dbReference type="NCBI Taxonomy" id="355587"/>
    <lineage>
        <taxon>Eukaryota</taxon>
        <taxon>Metazoa</taxon>
        <taxon>Ecdysozoa</taxon>
        <taxon>Arthropoda</taxon>
        <taxon>Hexapoda</taxon>
        <taxon>Insecta</taxon>
        <taxon>Pterygota</taxon>
        <taxon>Neoptera</taxon>
        <taxon>Paraneoptera</taxon>
        <taxon>Hemiptera</taxon>
        <taxon>Heteroptera</taxon>
        <taxon>Panheteroptera</taxon>
        <taxon>Cimicomorpha</taxon>
        <taxon>Miridae</taxon>
        <taxon>Dicyphina</taxon>
        <taxon>Nesidiocoris</taxon>
    </lineage>
</organism>
<proteinExistence type="predicted"/>
<accession>A0ABN7AK97</accession>
<gene>
    <name evidence="3" type="ORF">NTJ_05484</name>
</gene>
<sequence length="202" mass="22417">MMRSTSVSLAVFTALATLHSQFPQKADGDSIITGANIRIEKFEQCPDKLDLPNTFVGTRASQSGLNDITIEGRIKVGQTIVDPASLKVTMHKCASKDAPDTCEYFYTYSTNEFCKLVGMENMPWSNFWLQTNLPRSCPVKLGNYSMNGARISLANMPNAAFLHGYWKVRSTGKSGGKTWHCAIAEFVFGPEVKKRRRGKHQG</sequence>
<feature type="chain" id="PRO_5045477678" description="MD-2-related lipid-recognition domain-containing protein" evidence="2">
    <location>
        <begin position="29"/>
        <end position="202"/>
    </location>
</feature>
<evidence type="ECO:0000256" key="2">
    <source>
        <dbReference type="SAM" id="SignalP"/>
    </source>
</evidence>
<dbReference type="EMBL" id="AP028911">
    <property type="protein sequence ID" value="BES92675.1"/>
    <property type="molecule type" value="Genomic_DNA"/>
</dbReference>
<evidence type="ECO:0000313" key="4">
    <source>
        <dbReference type="Proteomes" id="UP001307889"/>
    </source>
</evidence>
<feature type="signal peptide" evidence="2">
    <location>
        <begin position="1"/>
        <end position="28"/>
    </location>
</feature>
<dbReference type="Proteomes" id="UP001307889">
    <property type="component" value="Chromosome 3"/>
</dbReference>